<evidence type="ECO:0000313" key="1">
    <source>
        <dbReference type="EMBL" id="MBC3809616.1"/>
    </source>
</evidence>
<protein>
    <recommendedName>
        <fullName evidence="3">Transposase</fullName>
    </recommendedName>
</protein>
<reference evidence="1 2" key="1">
    <citation type="submission" date="2020-08" db="EMBL/GenBank/DDBJ databases">
        <title>Novel species isolated from subtropical streams in China.</title>
        <authorList>
            <person name="Lu H."/>
        </authorList>
    </citation>
    <scope>NUCLEOTIDE SEQUENCE [LARGE SCALE GENOMIC DNA]</scope>
    <source>
        <strain evidence="1 2">KACC 16656</strain>
    </source>
</reference>
<keyword evidence="2" id="KW-1185">Reference proteome</keyword>
<dbReference type="EMBL" id="JACOFW010000042">
    <property type="protein sequence ID" value="MBC3809616.1"/>
    <property type="molecule type" value="Genomic_DNA"/>
</dbReference>
<accession>A0ABR6X9P3</accession>
<evidence type="ECO:0000313" key="2">
    <source>
        <dbReference type="Proteomes" id="UP000648257"/>
    </source>
</evidence>
<comment type="caution">
    <text evidence="1">The sequence shown here is derived from an EMBL/GenBank/DDBJ whole genome shotgun (WGS) entry which is preliminary data.</text>
</comment>
<sequence length="147" mass="16446">MGSVNQTTKQSKEEKLAYWRDHKRNWEVSGLSRTAYCQRESLKLSSFDYQRALIRSAEMAEVNLQIDTPPAIPDKKHILPVAKATRFVPAIHTDGAAMTTAKVMVPSSPEMIHVQSPNGWQIDLTLKHITHDPGAVASLLQLLQACR</sequence>
<organism evidence="1 2">
    <name type="scientific">Undibacterium seohonense</name>
    <dbReference type="NCBI Taxonomy" id="1344950"/>
    <lineage>
        <taxon>Bacteria</taxon>
        <taxon>Pseudomonadati</taxon>
        <taxon>Pseudomonadota</taxon>
        <taxon>Betaproteobacteria</taxon>
        <taxon>Burkholderiales</taxon>
        <taxon>Oxalobacteraceae</taxon>
        <taxon>Undibacterium</taxon>
    </lineage>
</organism>
<dbReference type="NCBIfam" id="NF047593">
    <property type="entry name" value="IS66_ISAeme5_TnpA"/>
    <property type="match status" value="1"/>
</dbReference>
<name>A0ABR6X9P3_9BURK</name>
<proteinExistence type="predicted"/>
<gene>
    <name evidence="1" type="ORF">H8K52_19935</name>
</gene>
<evidence type="ECO:0008006" key="3">
    <source>
        <dbReference type="Google" id="ProtNLM"/>
    </source>
</evidence>
<dbReference type="RefSeq" id="WP_186924673.1">
    <property type="nucleotide sequence ID" value="NZ_JACOFW010000042.1"/>
</dbReference>
<dbReference type="Proteomes" id="UP000648257">
    <property type="component" value="Unassembled WGS sequence"/>
</dbReference>